<dbReference type="HOGENOM" id="CLU_3288001_0_0_6"/>
<dbReference type="EMBL" id="CP000083">
    <property type="protein sequence ID" value="AAZ27424.1"/>
    <property type="molecule type" value="Genomic_DNA"/>
</dbReference>
<proteinExistence type="predicted"/>
<name>Q484V1_COLP3</name>
<dbReference type="KEGG" id="cps:CPS_1676"/>
<reference evidence="1" key="1">
    <citation type="journal article" date="2005" name="Proc. Natl. Acad. Sci. U.S.A.">
        <title>The psychrophilic lifestyle as revealed by the genome sequence of Colwellia psychrerythraea 34H through genomic and proteomic analyses.</title>
        <authorList>
            <person name="Methe B.A."/>
            <person name="Nelson K.E."/>
            <person name="Deming J.W."/>
            <person name="Momen B."/>
            <person name="Melamud E."/>
            <person name="Zhang X."/>
            <person name="Moult J."/>
            <person name="Madupu R."/>
            <person name="Nelson W.C."/>
            <person name="Dodson R.J."/>
            <person name="Brinkac L.M."/>
            <person name="Daugherty S.C."/>
            <person name="Durkin A.S."/>
            <person name="DeBoy R.T."/>
            <person name="Kolonay J.F."/>
            <person name="Sullivan S.A."/>
            <person name="Zhou L."/>
            <person name="Davidsen T.M."/>
            <person name="Wu M."/>
            <person name="Huston A.L."/>
            <person name="Lewis M."/>
            <person name="Weaver B."/>
            <person name="Weidman J.F."/>
            <person name="Khouri H."/>
            <person name="Utterback T.R."/>
            <person name="Feldblyum T.V."/>
            <person name="Fraser C.M."/>
        </authorList>
    </citation>
    <scope>NUCLEOTIDE SEQUENCE [LARGE SCALE GENOMIC DNA]</scope>
    <source>
        <strain evidence="1">34H</strain>
    </source>
</reference>
<dbReference type="AlphaFoldDB" id="Q484V1"/>
<gene>
    <name evidence="1" type="ordered locus">CPS_1676</name>
</gene>
<protein>
    <submittedName>
        <fullName evidence="1">Uncharacterized protein</fullName>
    </submittedName>
</protein>
<evidence type="ECO:0000313" key="1">
    <source>
        <dbReference type="EMBL" id="AAZ27424.1"/>
    </source>
</evidence>
<dbReference type="STRING" id="167879.CPS_1676"/>
<organism evidence="1 2">
    <name type="scientific">Colwellia psychrerythraea (strain 34H / ATCC BAA-681)</name>
    <name type="common">Vibrio psychroerythus</name>
    <dbReference type="NCBI Taxonomy" id="167879"/>
    <lineage>
        <taxon>Bacteria</taxon>
        <taxon>Pseudomonadati</taxon>
        <taxon>Pseudomonadota</taxon>
        <taxon>Gammaproteobacteria</taxon>
        <taxon>Alteromonadales</taxon>
        <taxon>Colwelliaceae</taxon>
        <taxon>Colwellia</taxon>
    </lineage>
</organism>
<accession>Q484V1</accession>
<dbReference type="Proteomes" id="UP000000547">
    <property type="component" value="Chromosome"/>
</dbReference>
<evidence type="ECO:0000313" key="2">
    <source>
        <dbReference type="Proteomes" id="UP000000547"/>
    </source>
</evidence>
<sequence length="40" mass="4708">MNKMINPNNLDLILPQNILTLSKYFHLQFMALRAVLALFF</sequence>